<dbReference type="PANTHER" id="PTHR43798:SF33">
    <property type="entry name" value="HYDROLASE, PUTATIVE (AFU_ORTHOLOGUE AFUA_2G14860)-RELATED"/>
    <property type="match status" value="1"/>
</dbReference>
<evidence type="ECO:0000313" key="3">
    <source>
        <dbReference type="Proteomes" id="UP001642464"/>
    </source>
</evidence>
<proteinExistence type="predicted"/>
<name>A0ABP0IMX2_9DINO</name>
<organism evidence="2 3">
    <name type="scientific">Durusdinium trenchii</name>
    <dbReference type="NCBI Taxonomy" id="1381693"/>
    <lineage>
        <taxon>Eukaryota</taxon>
        <taxon>Sar</taxon>
        <taxon>Alveolata</taxon>
        <taxon>Dinophyceae</taxon>
        <taxon>Suessiales</taxon>
        <taxon>Symbiodiniaceae</taxon>
        <taxon>Durusdinium</taxon>
    </lineage>
</organism>
<dbReference type="InterPro" id="IPR029058">
    <property type="entry name" value="AB_hydrolase_fold"/>
</dbReference>
<dbReference type="SUPFAM" id="SSF53474">
    <property type="entry name" value="alpha/beta-Hydrolases"/>
    <property type="match status" value="1"/>
</dbReference>
<dbReference type="InterPro" id="IPR003961">
    <property type="entry name" value="FN3_dom"/>
</dbReference>
<protein>
    <submittedName>
        <fullName evidence="2">Titin (Connectin) (Rhabdomyosarcoma antigen MU-RMS-40.14)</fullName>
    </submittedName>
</protein>
<comment type="caution">
    <text evidence="2">The sequence shown here is derived from an EMBL/GenBank/DDBJ whole genome shotgun (WGS) entry which is preliminary data.</text>
</comment>
<dbReference type="PROSITE" id="PS50853">
    <property type="entry name" value="FN3"/>
    <property type="match status" value="2"/>
</dbReference>
<dbReference type="SMART" id="SM00060">
    <property type="entry name" value="FN3"/>
    <property type="match status" value="2"/>
</dbReference>
<sequence>MHGANPLRHLGFNVSVEVAFDGTISNDSAEPCVLCQTTKSGHLWAYVVSEANAPLVTVATAKSGQMWAYGALSCRKLGEVIKDGPMELMFNGCSMPYSTMLKLFVYVEDSNGMGDGMLSSAIDVYVPGSSTFVTAPTVSGVPTQTAVAFTFDVAHDLGAIQGLVWASVGTPAAASALDLISVKVGTGMICGVSGDAITVGAQSVSITGCALERGVEYNLVVYVESSGNAGTLASPVSLTVPASNSFYTVPVAQNPDTQGVDIVFATNQAGKAWGVVASQADAASVSPGTIKAGTGAVGGVCLVADQVITSVVSQTMSFTGCTLVLETTYKAFIYVEDANGLGDGMISDAVDVMPTNLTVPAPSPAPAPAVTSNTFTVAPRISSTATMTDVWVSFSAATAGTGSLYLLKDSAPAYVDIVALRASPSADTMCSQSIVVASDAQRHQLSGCALTHGMNYKMYVYIGDSFTNDTDGSLSALSVTVSPGTSNYFLEVPTLDAVSISTTGFSVSFSAANMGLAWIIAIPSNEAASADIMTVMSGASAICSASASITASGLQAYTTYNCTFQAGSDYAVLVYVANQAGGYDGTLSAPVPLAIQPSNDFSTLPYLVEVPSISTVKTKFKGSIATGNAWACVVSLANATSVTVMDVKTGCDTGCQSGEVSVTDAVELEVTMSGCSLEVGAAHKLVAYTEAVGYLNDGMLAVNLPLQVPTSNAFVAPAVIVSDITPYGLSIQYEVAQLSGKVWGRVVQAAHAPMVSLDVVRNDNPAIGVGGIDCGDTDAAASRGIHIMVFDMCNLTKGESYEAYLYAEDTNANQDGALSQAIAFSVPASNWLATPLVLTNTPTVSDVSFSFAAGVPIGRAWAQIVLTSNLPLATASSIKAATYALGGLGCRQVDVNVGTSMLYWSLSGCSLTPAVQYSTVLYVEDMGGLNDGTISSISTVVPAVTSNYFIEVPTPVTNVTSDGVTLAYTAYAAAGKAWAMILEVATASPSTAKEVKLGQHSVGGAGCKPSEMAIDNSRQSLELTDCALIPGQSYNVVVYVEAAVAEVEGVWSSVEIMVPLLEALEDPLARAYSDLTVQPGQDYVYHVRAVNFIGVGQPSPASASIRAGNAPAAPGLPIIASRALTSLTVEWASPSPLGSEILSYRLFMSGPLDGGVYQEIYNGPDTAYTKAMLTTGTIYLFRIAAVNHIGEGQRSAIREAAACVLPSMPTNFTVKSRSTLGITVEWSPPSADGGCPVTAYAITQDGVVASTQIEREFQLPVVVPAQTYNFSIRAETLVGTSPSTLVLSVVAAEAPTKVVGLQILSMATTGISLSWEGVPSNLNGGAFPVAQAAQNSSSCVRLISREAGQEQGKPAKQVKQVVVLIHGLDSWSGTWESLMEDLAKRGLHTLAVDLRGHGESPLGKADDFSPEQLAADVRSTLQAAGLLDVSGCVALVGHSMGGRIAMQYAADYPQDLSLLVIEDMDCVPRSYPSLEGQKLQNCKNFSREFKSWEQARETLISFGYDPERVDGWYASSPPRVYKKNGAVWSCINPFAQYLAKQTVLNSSQGQRSLQQIAALKVSGIADYPVHVCVAGPEGTVCSWDAPGGLRDMESVLPSLRVHEFSGGHSIHNTELQRFANFLEALLLECRN</sequence>
<dbReference type="InterPro" id="IPR050266">
    <property type="entry name" value="AB_hydrolase_sf"/>
</dbReference>
<dbReference type="InterPro" id="IPR000073">
    <property type="entry name" value="AB_hydrolase_1"/>
</dbReference>
<evidence type="ECO:0000259" key="1">
    <source>
        <dbReference type="PROSITE" id="PS50853"/>
    </source>
</evidence>
<feature type="domain" description="Fibronectin type-III" evidence="1">
    <location>
        <begin position="1113"/>
        <end position="1207"/>
    </location>
</feature>
<dbReference type="InterPro" id="IPR013783">
    <property type="entry name" value="Ig-like_fold"/>
</dbReference>
<dbReference type="InterPro" id="IPR022742">
    <property type="entry name" value="Hydrolase_4"/>
</dbReference>
<reference evidence="2 3" key="1">
    <citation type="submission" date="2024-02" db="EMBL/GenBank/DDBJ databases">
        <authorList>
            <person name="Chen Y."/>
            <person name="Shah S."/>
            <person name="Dougan E. K."/>
            <person name="Thang M."/>
            <person name="Chan C."/>
        </authorList>
    </citation>
    <scope>NUCLEOTIDE SEQUENCE [LARGE SCALE GENOMIC DNA]</scope>
</reference>
<evidence type="ECO:0000313" key="2">
    <source>
        <dbReference type="EMBL" id="CAK9003176.1"/>
    </source>
</evidence>
<dbReference type="Pfam" id="PF12146">
    <property type="entry name" value="Hydrolase_4"/>
    <property type="match status" value="1"/>
</dbReference>
<gene>
    <name evidence="2" type="ORF">SCF082_LOCUS7624</name>
</gene>
<feature type="domain" description="Fibronectin type-III" evidence="1">
    <location>
        <begin position="1208"/>
        <end position="1294"/>
    </location>
</feature>
<dbReference type="Proteomes" id="UP001642464">
    <property type="component" value="Unassembled WGS sequence"/>
</dbReference>
<dbReference type="PRINTS" id="PR00111">
    <property type="entry name" value="ABHYDROLASE"/>
</dbReference>
<accession>A0ABP0IMX2</accession>
<dbReference type="CDD" id="cd00063">
    <property type="entry name" value="FN3"/>
    <property type="match status" value="2"/>
</dbReference>
<dbReference type="InterPro" id="IPR036116">
    <property type="entry name" value="FN3_sf"/>
</dbReference>
<dbReference type="EMBL" id="CAXAMM010004324">
    <property type="protein sequence ID" value="CAK9003176.1"/>
    <property type="molecule type" value="Genomic_DNA"/>
</dbReference>
<dbReference type="Pfam" id="PF00041">
    <property type="entry name" value="fn3"/>
    <property type="match status" value="2"/>
</dbReference>
<dbReference type="Gene3D" id="2.60.40.10">
    <property type="entry name" value="Immunoglobulins"/>
    <property type="match status" value="2"/>
</dbReference>
<keyword evidence="3" id="KW-1185">Reference proteome</keyword>
<dbReference type="SUPFAM" id="SSF49265">
    <property type="entry name" value="Fibronectin type III"/>
    <property type="match status" value="2"/>
</dbReference>
<dbReference type="Gene3D" id="3.40.50.1820">
    <property type="entry name" value="alpha/beta hydrolase"/>
    <property type="match status" value="1"/>
</dbReference>
<dbReference type="PANTHER" id="PTHR43798">
    <property type="entry name" value="MONOACYLGLYCEROL LIPASE"/>
    <property type="match status" value="1"/>
</dbReference>